<reference evidence="1 2" key="2">
    <citation type="submission" date="2015-05" db="EMBL/GenBank/DDBJ databases">
        <authorList>
            <person name="Morales-Cruz A."/>
            <person name="Amrine K.C."/>
            <person name="Cantu D."/>
        </authorList>
    </citation>
    <scope>NUCLEOTIDE SEQUENCE [LARGE SCALE GENOMIC DNA]</scope>
    <source>
        <strain evidence="1">DA912</strain>
    </source>
</reference>
<protein>
    <submittedName>
        <fullName evidence="1">Uncharacterized protein</fullName>
    </submittedName>
</protein>
<dbReference type="OrthoDB" id="3633220at2759"/>
<dbReference type="Proteomes" id="UP000034680">
    <property type="component" value="Unassembled WGS sequence"/>
</dbReference>
<name>A0A0G2H2T2_9PEZI</name>
<proteinExistence type="predicted"/>
<evidence type="ECO:0000313" key="1">
    <source>
        <dbReference type="EMBL" id="KKY29608.1"/>
    </source>
</evidence>
<comment type="caution">
    <text evidence="1">The sequence shown here is derived from an EMBL/GenBank/DDBJ whole genome shotgun (WGS) entry which is preliminary data.</text>
</comment>
<sequence>MKLHGANGTYHPLNAVYIENRGVLLQATNTADSRGTPVYLNATDLDDPSDYFGDALILDLTNTPDIPAPPGVYGLFVSDPGDAHGLASYVYATLDEQQFDFHVADGFVYHKLTAAPQSWFACSDTVENVTGIFLSWGVRADLAWP</sequence>
<dbReference type="AlphaFoldDB" id="A0A0G2H2T2"/>
<reference evidence="1 2" key="1">
    <citation type="submission" date="2015-05" db="EMBL/GenBank/DDBJ databases">
        <title>Distinctive expansion of gene families associated with plant cell wall degradation and secondary metabolism in the genomes of grapevine trunk pathogens.</title>
        <authorList>
            <person name="Lawrence D.P."/>
            <person name="Travadon R."/>
            <person name="Rolshausen P.E."/>
            <person name="Baumgartner K."/>
        </authorList>
    </citation>
    <scope>NUCLEOTIDE SEQUENCE [LARGE SCALE GENOMIC DNA]</scope>
    <source>
        <strain evidence="1">DA912</strain>
    </source>
</reference>
<evidence type="ECO:0000313" key="2">
    <source>
        <dbReference type="Proteomes" id="UP000034680"/>
    </source>
</evidence>
<gene>
    <name evidence="1" type="ORF">UCDDA912_g10465</name>
</gene>
<organism evidence="1 2">
    <name type="scientific">Diaporthe ampelina</name>
    <dbReference type="NCBI Taxonomy" id="1214573"/>
    <lineage>
        <taxon>Eukaryota</taxon>
        <taxon>Fungi</taxon>
        <taxon>Dikarya</taxon>
        <taxon>Ascomycota</taxon>
        <taxon>Pezizomycotina</taxon>
        <taxon>Sordariomycetes</taxon>
        <taxon>Sordariomycetidae</taxon>
        <taxon>Diaporthales</taxon>
        <taxon>Diaporthaceae</taxon>
        <taxon>Diaporthe</taxon>
    </lineage>
</organism>
<accession>A0A0G2H2T2</accession>
<keyword evidence="2" id="KW-1185">Reference proteome</keyword>
<dbReference type="EMBL" id="LCUC01000672">
    <property type="protein sequence ID" value="KKY29608.1"/>
    <property type="molecule type" value="Genomic_DNA"/>
</dbReference>